<feature type="transmembrane region" description="Helical" evidence="1">
    <location>
        <begin position="120"/>
        <end position="146"/>
    </location>
</feature>
<keyword evidence="3" id="KW-1185">Reference proteome</keyword>
<reference evidence="2 3" key="1">
    <citation type="journal article" date="2019" name="Int. J. Syst. Evol. Microbiol.">
        <title>The Global Catalogue of Microorganisms (GCM) 10K type strain sequencing project: providing services to taxonomists for standard genome sequencing and annotation.</title>
        <authorList>
            <consortium name="The Broad Institute Genomics Platform"/>
            <consortium name="The Broad Institute Genome Sequencing Center for Infectious Disease"/>
            <person name="Wu L."/>
            <person name="Ma J."/>
        </authorList>
    </citation>
    <scope>NUCLEOTIDE SEQUENCE [LARGE SCALE GENOMIC DNA]</scope>
    <source>
        <strain evidence="2 3">JCM 16330</strain>
    </source>
</reference>
<accession>A0AAV3S735</accession>
<protein>
    <submittedName>
        <fullName evidence="2">Uncharacterized protein</fullName>
    </submittedName>
</protein>
<keyword evidence="1" id="KW-0812">Transmembrane</keyword>
<feature type="transmembrane region" description="Helical" evidence="1">
    <location>
        <begin position="80"/>
        <end position="108"/>
    </location>
</feature>
<name>A0AAV3S735_9EURY</name>
<organism evidence="2 3">
    <name type="scientific">Halarchaeum salinum</name>
    <dbReference type="NCBI Taxonomy" id="489912"/>
    <lineage>
        <taxon>Archaea</taxon>
        <taxon>Methanobacteriati</taxon>
        <taxon>Methanobacteriota</taxon>
        <taxon>Stenosarchaea group</taxon>
        <taxon>Halobacteria</taxon>
        <taxon>Halobacteriales</taxon>
        <taxon>Halobacteriaceae</taxon>
    </lineage>
</organism>
<evidence type="ECO:0000313" key="3">
    <source>
        <dbReference type="Proteomes" id="UP001500837"/>
    </source>
</evidence>
<proteinExistence type="predicted"/>
<keyword evidence="1" id="KW-1133">Transmembrane helix</keyword>
<keyword evidence="1" id="KW-0472">Membrane</keyword>
<dbReference type="AlphaFoldDB" id="A0AAV3S735"/>
<evidence type="ECO:0000256" key="1">
    <source>
        <dbReference type="SAM" id="Phobius"/>
    </source>
</evidence>
<gene>
    <name evidence="2" type="ORF">GCM10009066_12200</name>
</gene>
<feature type="transmembrane region" description="Helical" evidence="1">
    <location>
        <begin position="265"/>
        <end position="286"/>
    </location>
</feature>
<comment type="caution">
    <text evidence="2">The sequence shown here is derived from an EMBL/GenBank/DDBJ whole genome shotgun (WGS) entry which is preliminary data.</text>
</comment>
<sequence>MATHVGAVVAFLTAVVVWQRAVRVVTRAAVASLPFDGLVFSGFLSAAVFLVGLALLAVGWARYRGVDLGVKWPARAHWPLIVVAGSGAVALIAATAVLGALTAVPYGALAKVQYGTLDPIAPVLAVAGLGVLVSVPGLALVCQVLVQTPLRAVFGGERAVIATTVLTSVAFVSDTGGLAAVPSIGRLFGVALLAALVGLGVVVNARDVDGWRRLFVLGGLLLVGIAIVGSALLGVDSIAGVAYALARVGVLALAALVYERSASLLASILVYLAFALTNVLVLLTTAGGPAPF</sequence>
<feature type="transmembrane region" description="Helical" evidence="1">
    <location>
        <begin position="214"/>
        <end position="235"/>
    </location>
</feature>
<evidence type="ECO:0000313" key="2">
    <source>
        <dbReference type="EMBL" id="GAA0299594.1"/>
    </source>
</evidence>
<feature type="transmembrane region" description="Helical" evidence="1">
    <location>
        <begin position="38"/>
        <end position="60"/>
    </location>
</feature>
<feature type="transmembrane region" description="Helical" evidence="1">
    <location>
        <begin position="158"/>
        <end position="181"/>
    </location>
</feature>
<feature type="transmembrane region" description="Helical" evidence="1">
    <location>
        <begin position="187"/>
        <end position="205"/>
    </location>
</feature>
<dbReference type="Proteomes" id="UP001500837">
    <property type="component" value="Unassembled WGS sequence"/>
</dbReference>
<dbReference type="EMBL" id="BAAABL010000042">
    <property type="protein sequence ID" value="GAA0299594.1"/>
    <property type="molecule type" value="Genomic_DNA"/>
</dbReference>
<feature type="transmembrane region" description="Helical" evidence="1">
    <location>
        <begin position="241"/>
        <end position="258"/>
    </location>
</feature>